<dbReference type="AlphaFoldDB" id="A0A0B1T847"/>
<sequence>MLQRLEGEKLLWNYTDASATNDQEDFDRVFIDQQQNITVNPDEYGPLKSTDELDPTLVANLRQMGYRRLLPLQERTNYPLILIIGNTNNLMEQTFKFACTMAGYEPERRSELIC</sequence>
<accession>A0A0B1T847</accession>
<protein>
    <submittedName>
        <fullName evidence="1">Uncharacterized protein</fullName>
    </submittedName>
</protein>
<name>A0A0B1T847_OESDE</name>
<organism evidence="1 2">
    <name type="scientific">Oesophagostomum dentatum</name>
    <name type="common">Nodular worm</name>
    <dbReference type="NCBI Taxonomy" id="61180"/>
    <lineage>
        <taxon>Eukaryota</taxon>
        <taxon>Metazoa</taxon>
        <taxon>Ecdysozoa</taxon>
        <taxon>Nematoda</taxon>
        <taxon>Chromadorea</taxon>
        <taxon>Rhabditida</taxon>
        <taxon>Rhabditina</taxon>
        <taxon>Rhabditomorpha</taxon>
        <taxon>Strongyloidea</taxon>
        <taxon>Strongylidae</taxon>
        <taxon>Oesophagostomum</taxon>
    </lineage>
</organism>
<reference evidence="1 2" key="1">
    <citation type="submission" date="2014-03" db="EMBL/GenBank/DDBJ databases">
        <title>Draft genome of the hookworm Oesophagostomum dentatum.</title>
        <authorList>
            <person name="Mitreva M."/>
        </authorList>
    </citation>
    <scope>NUCLEOTIDE SEQUENCE [LARGE SCALE GENOMIC DNA]</scope>
    <source>
        <strain evidence="1 2">OD-Hann</strain>
    </source>
</reference>
<dbReference type="Proteomes" id="UP000053660">
    <property type="component" value="Unassembled WGS sequence"/>
</dbReference>
<dbReference type="OrthoDB" id="5874773at2759"/>
<evidence type="ECO:0000313" key="2">
    <source>
        <dbReference type="Proteomes" id="UP000053660"/>
    </source>
</evidence>
<gene>
    <name evidence="1" type="ORF">OESDEN_07790</name>
</gene>
<keyword evidence="2" id="KW-1185">Reference proteome</keyword>
<proteinExistence type="predicted"/>
<evidence type="ECO:0000313" key="1">
    <source>
        <dbReference type="EMBL" id="KHJ92321.1"/>
    </source>
</evidence>
<dbReference type="EMBL" id="KN551420">
    <property type="protein sequence ID" value="KHJ92321.1"/>
    <property type="molecule type" value="Genomic_DNA"/>
</dbReference>